<dbReference type="STRING" id="1267768.BV394_11765"/>
<evidence type="ECO:0000256" key="3">
    <source>
        <dbReference type="PIRNR" id="PIRNR001365"/>
    </source>
</evidence>
<dbReference type="PIRSF" id="PIRSF001365">
    <property type="entry name" value="DHDPS"/>
    <property type="match status" value="1"/>
</dbReference>
<proteinExistence type="inferred from homology"/>
<evidence type="ECO:0000256" key="2">
    <source>
        <dbReference type="ARBA" id="ARBA00023239"/>
    </source>
</evidence>
<comment type="similarity">
    <text evidence="1 3">Belongs to the DapA family.</text>
</comment>
<dbReference type="Gene3D" id="3.20.20.70">
    <property type="entry name" value="Aldolase class I"/>
    <property type="match status" value="1"/>
</dbReference>
<gene>
    <name evidence="4" type="ORF">BV394_11765</name>
</gene>
<dbReference type="AlphaFoldDB" id="A0A1U7DK03"/>
<dbReference type="Pfam" id="PF00701">
    <property type="entry name" value="DHDPS"/>
    <property type="match status" value="1"/>
</dbReference>
<dbReference type="EMBL" id="CP019124">
    <property type="protein sequence ID" value="APX90320.1"/>
    <property type="molecule type" value="Genomic_DNA"/>
</dbReference>
<reference evidence="4 5" key="1">
    <citation type="submission" date="2017-01" db="EMBL/GenBank/DDBJ databases">
        <title>Genomic analysis of Xuhuaishuia manganoxidans DY6-4.</title>
        <authorList>
            <person name="Wang X."/>
        </authorList>
    </citation>
    <scope>NUCLEOTIDE SEQUENCE [LARGE SCALE GENOMIC DNA]</scope>
    <source>
        <strain evidence="4 5">DY6-4</strain>
    </source>
</reference>
<dbReference type="SMART" id="SM01130">
    <property type="entry name" value="DHDPS"/>
    <property type="match status" value="1"/>
</dbReference>
<dbReference type="Proteomes" id="UP000187266">
    <property type="component" value="Chromosome"/>
</dbReference>
<accession>A0A2M9D4X1</accession>
<dbReference type="InterPro" id="IPR013785">
    <property type="entry name" value="Aldolase_TIM"/>
</dbReference>
<dbReference type="RefSeq" id="WP_076980338.1">
    <property type="nucleotide sequence ID" value="NZ_CP019124.1"/>
</dbReference>
<evidence type="ECO:0000313" key="4">
    <source>
        <dbReference type="EMBL" id="APX90320.1"/>
    </source>
</evidence>
<dbReference type="SUPFAM" id="SSF51569">
    <property type="entry name" value="Aldolase"/>
    <property type="match status" value="1"/>
</dbReference>
<dbReference type="OrthoDB" id="9782828at2"/>
<dbReference type="InterPro" id="IPR002220">
    <property type="entry name" value="DapA-like"/>
</dbReference>
<keyword evidence="5" id="KW-1185">Reference proteome</keyword>
<organism evidence="4 5">
    <name type="scientific">Brevirhabdus pacifica</name>
    <dbReference type="NCBI Taxonomy" id="1267768"/>
    <lineage>
        <taxon>Bacteria</taxon>
        <taxon>Pseudomonadati</taxon>
        <taxon>Pseudomonadota</taxon>
        <taxon>Alphaproteobacteria</taxon>
        <taxon>Rhodobacterales</taxon>
        <taxon>Paracoccaceae</taxon>
        <taxon>Brevirhabdus</taxon>
    </lineage>
</organism>
<evidence type="ECO:0000313" key="5">
    <source>
        <dbReference type="Proteomes" id="UP000187266"/>
    </source>
</evidence>
<sequence length="324" mass="35158">MMQAADYRGLYAIIPTPAIPGAEDMTVRNTVDTAETERLLNRLIDDGVDGLITLGTTGECATLSETDYRTFAGCVVETVAKRIPVIMGASALGSATVGERLSFLTDLGVEGTLLGLPMWQPASTRTAVGFFTEISRSFPDIAVMVYANKRAFRYEFPDEFWSAISESAPTVTAAKYSRPRDLTSLMKATKGRIHIMPNESTLTQFHEQSPATTTACWATAAGMGPRPAKALMKAVEDRDQSAIARIDAALKWANAPLKPYMGDPEIFALYNIQIEKARINAAGYCNCGPVRPPYSEIPDEIARAAAECGARWHTLCHSPTIDIP</sequence>
<dbReference type="GO" id="GO:0008840">
    <property type="term" value="F:4-hydroxy-tetrahydrodipicolinate synthase activity"/>
    <property type="evidence" value="ECO:0007669"/>
    <property type="project" value="TreeGrafter"/>
</dbReference>
<dbReference type="PANTHER" id="PTHR12128">
    <property type="entry name" value="DIHYDRODIPICOLINATE SYNTHASE"/>
    <property type="match status" value="1"/>
</dbReference>
<name>A0A1U7DK03_9RHOB</name>
<accession>A0A1U7DK03</accession>
<protein>
    <submittedName>
        <fullName evidence="4">Uncharacterized protein</fullName>
    </submittedName>
</protein>
<dbReference type="PANTHER" id="PTHR12128:SF66">
    <property type="entry name" value="4-HYDROXY-2-OXOGLUTARATE ALDOLASE, MITOCHONDRIAL"/>
    <property type="match status" value="1"/>
</dbReference>
<evidence type="ECO:0000256" key="1">
    <source>
        <dbReference type="ARBA" id="ARBA00007592"/>
    </source>
</evidence>
<keyword evidence="2 3" id="KW-0456">Lyase</keyword>